<feature type="transmembrane region" description="Helical" evidence="1">
    <location>
        <begin position="316"/>
        <end position="335"/>
    </location>
</feature>
<dbReference type="AlphaFoldDB" id="A0A4S2EZZ9"/>
<feature type="transmembrane region" description="Helical" evidence="1">
    <location>
        <begin position="129"/>
        <end position="148"/>
    </location>
</feature>
<dbReference type="RefSeq" id="WP_136012619.1">
    <property type="nucleotide sequence ID" value="NZ_SRYE01000003.1"/>
</dbReference>
<feature type="transmembrane region" description="Helical" evidence="1">
    <location>
        <begin position="245"/>
        <end position="274"/>
    </location>
</feature>
<organism evidence="2 3">
    <name type="scientific">Muricaecibacterium torontonense</name>
    <dbReference type="NCBI Taxonomy" id="3032871"/>
    <lineage>
        <taxon>Bacteria</taxon>
        <taxon>Bacillati</taxon>
        <taxon>Actinomycetota</taxon>
        <taxon>Coriobacteriia</taxon>
        <taxon>Coriobacteriales</taxon>
        <taxon>Atopobiaceae</taxon>
        <taxon>Muricaecibacterium</taxon>
    </lineage>
</organism>
<keyword evidence="1" id="KW-1133">Transmembrane helix</keyword>
<proteinExistence type="predicted"/>
<comment type="caution">
    <text evidence="2">The sequence shown here is derived from an EMBL/GenBank/DDBJ whole genome shotgun (WGS) entry which is preliminary data.</text>
</comment>
<evidence type="ECO:0000313" key="3">
    <source>
        <dbReference type="Proteomes" id="UP000310263"/>
    </source>
</evidence>
<feature type="transmembrane region" description="Helical" evidence="1">
    <location>
        <begin position="286"/>
        <end position="310"/>
    </location>
</feature>
<accession>A0A4S2EZZ9</accession>
<keyword evidence="3" id="KW-1185">Reference proteome</keyword>
<protein>
    <recommendedName>
        <fullName evidence="4">Transmembrane protein</fullName>
    </recommendedName>
</protein>
<feature type="transmembrane region" description="Helical" evidence="1">
    <location>
        <begin position="216"/>
        <end position="233"/>
    </location>
</feature>
<keyword evidence="1" id="KW-0472">Membrane</keyword>
<feature type="transmembrane region" description="Helical" evidence="1">
    <location>
        <begin position="104"/>
        <end position="123"/>
    </location>
</feature>
<evidence type="ECO:0008006" key="4">
    <source>
        <dbReference type="Google" id="ProtNLM"/>
    </source>
</evidence>
<gene>
    <name evidence="2" type="ORF">E5334_05630</name>
</gene>
<keyword evidence="1" id="KW-0812">Transmembrane</keyword>
<sequence length="350" mass="37402">MNLPTRLKEPLSPRQTSAVRVSAMAYIIWNTVMCLFMTYVLTCAAIASRTSGNGYAAIPVLGFSIPLWTGLVFLGLLTAAVGAGGYVVGIAVLRGPKARRRPAVRRVATALLYLSTTGILWAFSQGDAVVLLVFMLSALMVFALRWVVDHYGTTPDAYLEDTAVANALDAENNLASMGEAFIDAVIEPTIDEDAPVSLSRGGWVQLQRRITGYSQLMAVWGSLELLMAMTYLARITSMDTHMSNFVTVMGSAVVTGALLAIQGAFFILLTVLTVKGATDQSCRRIGVGLCIAGLFLSVSVLLLVSIGLLMGSPDGVEQVFCSVLSCGLLGAVYSCTDRRLRVLRLASELQ</sequence>
<feature type="transmembrane region" description="Helical" evidence="1">
    <location>
        <begin position="21"/>
        <end position="47"/>
    </location>
</feature>
<dbReference type="Proteomes" id="UP000310263">
    <property type="component" value="Unassembled WGS sequence"/>
</dbReference>
<name>A0A4S2EZZ9_9ACTN</name>
<evidence type="ECO:0000256" key="1">
    <source>
        <dbReference type="SAM" id="Phobius"/>
    </source>
</evidence>
<feature type="transmembrane region" description="Helical" evidence="1">
    <location>
        <begin position="67"/>
        <end position="92"/>
    </location>
</feature>
<reference evidence="2 3" key="1">
    <citation type="submission" date="2019-04" db="EMBL/GenBank/DDBJ databases">
        <title>Microbes associate with the intestines of laboratory mice.</title>
        <authorList>
            <person name="Navarre W."/>
            <person name="Wong E."/>
            <person name="Huang K."/>
            <person name="Tropini C."/>
            <person name="Ng K."/>
            <person name="Yu B."/>
        </authorList>
    </citation>
    <scope>NUCLEOTIDE SEQUENCE [LARGE SCALE GENOMIC DNA]</scope>
    <source>
        <strain evidence="2 3">NM07_P-09</strain>
    </source>
</reference>
<dbReference type="OrthoDB" id="10016924at2"/>
<dbReference type="EMBL" id="SRYE01000003">
    <property type="protein sequence ID" value="TGY62149.1"/>
    <property type="molecule type" value="Genomic_DNA"/>
</dbReference>
<evidence type="ECO:0000313" key="2">
    <source>
        <dbReference type="EMBL" id="TGY62149.1"/>
    </source>
</evidence>